<dbReference type="RefSeq" id="WP_219288873.1">
    <property type="nucleotide sequence ID" value="NZ_RPHB01000004.1"/>
</dbReference>
<accession>A0A951MDZ6</accession>
<reference evidence="2 3" key="1">
    <citation type="journal article" date="2020" name="Syst. Appl. Microbiol.">
        <title>Arthrospiribacter ruber gen. nov., sp. nov., a novel bacterium isolated from Arthrospira cultures.</title>
        <authorList>
            <person name="Waleron M."/>
            <person name="Misztak A."/>
            <person name="Waleron M.M."/>
            <person name="Furmaniak M."/>
            <person name="Mrozik A."/>
            <person name="Waleron K."/>
        </authorList>
    </citation>
    <scope>NUCLEOTIDE SEQUENCE [LARGE SCALE GENOMIC DNA]</scope>
    <source>
        <strain evidence="2 3">DPMB0001</strain>
    </source>
</reference>
<dbReference type="CDD" id="cd05154">
    <property type="entry name" value="ACAD10_11_N-like"/>
    <property type="match status" value="1"/>
</dbReference>
<sequence length="346" mass="39353">MQAEQNDPKGLENVRPYLSEVLQVDQETIGIRQFKGGYSNLTYLITTPSKEFVLRRPPLGLKISKAHDMVREFRILEALQKAGYSKVPLPVDCCEREEIIGAPFFIMEKVEGLILRNRIPEGLTLDKDFFGQLSKNTLDGLLELHQLELQKSGLGQLGKPDGYTVRQVKGWSERYTKSKTDDLKAMEKVSEWLNLNIPKEEAVGFIHNDYKYDNLVLGGENNPEILAVLDWEMATVGHPLMDLGSSLAYWCEEDDNDLLKMFNLSHAPGNMSRSEVIHYYDKNSPLNLNDMVYYYAFGLFKVGVIAQQIYKRYCMGFADDPRFAGLIHVVEACGKKALESIKTQNI</sequence>
<dbReference type="PANTHER" id="PTHR47829">
    <property type="entry name" value="HYDROLASE, PUTATIVE (AFU_ORTHOLOGUE AFUA_1G12880)-RELATED"/>
    <property type="match status" value="1"/>
</dbReference>
<organism evidence="2 3">
    <name type="scientific">Arthrospiribacter ruber</name>
    <dbReference type="NCBI Taxonomy" id="2487934"/>
    <lineage>
        <taxon>Bacteria</taxon>
        <taxon>Pseudomonadati</taxon>
        <taxon>Bacteroidota</taxon>
        <taxon>Cytophagia</taxon>
        <taxon>Cytophagales</taxon>
        <taxon>Cyclobacteriaceae</taxon>
        <taxon>Arthrospiribacter</taxon>
    </lineage>
</organism>
<proteinExistence type="predicted"/>
<comment type="caution">
    <text evidence="2">The sequence shown here is derived from an EMBL/GenBank/DDBJ whole genome shotgun (WGS) entry which is preliminary data.</text>
</comment>
<keyword evidence="3" id="KW-1185">Reference proteome</keyword>
<evidence type="ECO:0000259" key="1">
    <source>
        <dbReference type="Pfam" id="PF01636"/>
    </source>
</evidence>
<dbReference type="InterPro" id="IPR002575">
    <property type="entry name" value="Aminoglycoside_PTrfase"/>
</dbReference>
<dbReference type="InterPro" id="IPR041726">
    <property type="entry name" value="ACAD10_11_N"/>
</dbReference>
<dbReference type="InterPro" id="IPR008271">
    <property type="entry name" value="Ser/Thr_kinase_AS"/>
</dbReference>
<dbReference type="PANTHER" id="PTHR47829:SF1">
    <property type="entry name" value="HAD FAMILY PHOSPHATASE"/>
    <property type="match status" value="1"/>
</dbReference>
<evidence type="ECO:0000313" key="2">
    <source>
        <dbReference type="EMBL" id="MBW3468100.1"/>
    </source>
</evidence>
<protein>
    <submittedName>
        <fullName evidence="2">Phosphotransferase family protein</fullName>
    </submittedName>
</protein>
<dbReference type="Proteomes" id="UP000727490">
    <property type="component" value="Unassembled WGS sequence"/>
</dbReference>
<name>A0A951MDZ6_9BACT</name>
<dbReference type="InterPro" id="IPR052898">
    <property type="entry name" value="ACAD10-like"/>
</dbReference>
<dbReference type="Pfam" id="PF01636">
    <property type="entry name" value="APH"/>
    <property type="match status" value="1"/>
</dbReference>
<dbReference type="GO" id="GO:0004672">
    <property type="term" value="F:protein kinase activity"/>
    <property type="evidence" value="ECO:0007669"/>
    <property type="project" value="InterPro"/>
</dbReference>
<feature type="domain" description="Aminoglycoside phosphotransferase" evidence="1">
    <location>
        <begin position="31"/>
        <end position="262"/>
    </location>
</feature>
<evidence type="ECO:0000313" key="3">
    <source>
        <dbReference type="Proteomes" id="UP000727490"/>
    </source>
</evidence>
<dbReference type="AlphaFoldDB" id="A0A951MDZ6"/>
<dbReference type="EMBL" id="RPHB01000004">
    <property type="protein sequence ID" value="MBW3468100.1"/>
    <property type="molecule type" value="Genomic_DNA"/>
</dbReference>
<dbReference type="PROSITE" id="PS00108">
    <property type="entry name" value="PROTEIN_KINASE_ST"/>
    <property type="match status" value="1"/>
</dbReference>
<gene>
    <name evidence="2" type="ORF">EGN73_09780</name>
</gene>